<dbReference type="InterPro" id="IPR000626">
    <property type="entry name" value="Ubiquitin-like_dom"/>
</dbReference>
<evidence type="ECO:0000313" key="2">
    <source>
        <dbReference type="EMBL" id="NDV41377.1"/>
    </source>
</evidence>
<dbReference type="PROSITE" id="PS50053">
    <property type="entry name" value="UBIQUITIN_2"/>
    <property type="match status" value="1"/>
</dbReference>
<evidence type="ECO:0000259" key="1">
    <source>
        <dbReference type="PROSITE" id="PS50053"/>
    </source>
</evidence>
<dbReference type="PRINTS" id="PR00348">
    <property type="entry name" value="UBIQUITIN"/>
</dbReference>
<dbReference type="Gene3D" id="3.10.20.90">
    <property type="entry name" value="Phosphatidylinositol 3-kinase Catalytic Subunit, Chain A, domain 1"/>
    <property type="match status" value="1"/>
</dbReference>
<sequence length="75" mass="8368">MRVWIKFVTGKCVTIEVDPLDTIMDVKQRLEDKEGIPAHQVALLYASQKLRDTATLYDNIPDESILHLDASLAGG</sequence>
<reference evidence="2" key="1">
    <citation type="journal article" date="2020" name="J. Eukaryot. Microbiol.">
        <title>De novo Sequencing, Assembly and Annotation of the Transcriptome for the Free-Living Testate Amoeba Arcella intermedia.</title>
        <authorList>
            <person name="Ribeiro G.M."/>
            <person name="Porfirio-Sousa A.L."/>
            <person name="Maurer-Alcala X.X."/>
            <person name="Katz L.A."/>
            <person name="Lahr D.J.G."/>
        </authorList>
    </citation>
    <scope>NUCLEOTIDE SEQUENCE</scope>
</reference>
<proteinExistence type="predicted"/>
<feature type="domain" description="Ubiquitin-like" evidence="1">
    <location>
        <begin position="1"/>
        <end position="75"/>
    </location>
</feature>
<name>A0A6B2LWT1_9EUKA</name>
<dbReference type="EMBL" id="GIBP01012408">
    <property type="protein sequence ID" value="NDV41377.1"/>
    <property type="molecule type" value="Transcribed_RNA"/>
</dbReference>
<dbReference type="PANTHER" id="PTHR10666">
    <property type="entry name" value="UBIQUITIN"/>
    <property type="match status" value="1"/>
</dbReference>
<organism evidence="2">
    <name type="scientific">Arcella intermedia</name>
    <dbReference type="NCBI Taxonomy" id="1963864"/>
    <lineage>
        <taxon>Eukaryota</taxon>
        <taxon>Amoebozoa</taxon>
        <taxon>Tubulinea</taxon>
        <taxon>Elardia</taxon>
        <taxon>Arcellinida</taxon>
        <taxon>Sphaerothecina</taxon>
        <taxon>Arcellidae</taxon>
        <taxon>Arcella</taxon>
    </lineage>
</organism>
<protein>
    <recommendedName>
        <fullName evidence="1">Ubiquitin-like domain-containing protein</fullName>
    </recommendedName>
</protein>
<dbReference type="SUPFAM" id="SSF54236">
    <property type="entry name" value="Ubiquitin-like"/>
    <property type="match status" value="1"/>
</dbReference>
<accession>A0A6B2LWT1</accession>
<dbReference type="SMART" id="SM00213">
    <property type="entry name" value="UBQ"/>
    <property type="match status" value="1"/>
</dbReference>
<dbReference type="InterPro" id="IPR029071">
    <property type="entry name" value="Ubiquitin-like_domsf"/>
</dbReference>
<dbReference type="AlphaFoldDB" id="A0A6B2LWT1"/>
<dbReference type="InterPro" id="IPR050158">
    <property type="entry name" value="Ubiquitin_ubiquitin-like"/>
</dbReference>
<dbReference type="Pfam" id="PF00240">
    <property type="entry name" value="ubiquitin"/>
    <property type="match status" value="1"/>
</dbReference>
<dbReference type="InterPro" id="IPR019956">
    <property type="entry name" value="Ubiquitin_dom"/>
</dbReference>